<feature type="compositionally biased region" description="Low complexity" evidence="2">
    <location>
        <begin position="52"/>
        <end position="61"/>
    </location>
</feature>
<feature type="region of interest" description="Disordered" evidence="2">
    <location>
        <begin position="362"/>
        <end position="630"/>
    </location>
</feature>
<feature type="coiled-coil region" evidence="1">
    <location>
        <begin position="96"/>
        <end position="130"/>
    </location>
</feature>
<feature type="region of interest" description="Disordered" evidence="2">
    <location>
        <begin position="263"/>
        <end position="300"/>
    </location>
</feature>
<keyword evidence="1" id="KW-0175">Coiled coil</keyword>
<feature type="compositionally biased region" description="Low complexity" evidence="2">
    <location>
        <begin position="539"/>
        <end position="552"/>
    </location>
</feature>
<dbReference type="PANTHER" id="PTHR42041:SF1">
    <property type="entry name" value="DNA ENDONUCLEASE ACTIVATOR CTP1 C-TERMINAL DOMAIN-CONTAINING PROTEIN"/>
    <property type="match status" value="1"/>
</dbReference>
<feature type="compositionally biased region" description="Pro residues" evidence="2">
    <location>
        <begin position="1"/>
        <end position="14"/>
    </location>
</feature>
<dbReference type="OrthoDB" id="4495335at2759"/>
<feature type="compositionally biased region" description="Acidic residues" evidence="2">
    <location>
        <begin position="501"/>
        <end position="512"/>
    </location>
</feature>
<feature type="region of interest" description="Disordered" evidence="2">
    <location>
        <begin position="1"/>
        <end position="69"/>
    </location>
</feature>
<sequence>MDPPTFFPPSPGTPLFPLSPERVNGTRPPYGQDSKPSLVMDPRMPPSPSLPSLPSWSPQRPSHSRTNSDVQGMVARFNNLEINDHAEMRRRDELALRKAEVGREQAELRMEKLREELRKLQKDGSEGRDRERRMAKRIEALTEEKVRREETHAHAQSIYEKEIRKARKDQYKSESFLVKAQEELKMSRKQLNAAHVNIDIEKAKSTQREQEAFKAEYKSVGLQEDLTKMQERIKIIEEERDALKTSLKEEEVARIAAEGRIALPTSKENQDDEFASPKKSPAKRRVMDLSEDKENVSPQRAVEIKHFREELAKERSKRMKVEETIEFMKMECQFERCSCRVAEKKGIKYVHDTKLATRMRKLRQAQTKRPGQAAEDTDQDIATQNEPMAESSDEALAERSPQVEKEQSEDGMDVETDSEKRNSRMSFSPNSGTFRKIATEETEEPAIVEEPITQDEHADEQETEESRLNRSTTPAYPPPVQTHDDTTIIPDEPTLMPQDPPTDEPITEDNADLNDQIMEDPAVTSTLPSAEPQSPTPESSSDPMSPTVSSTPFTPKVQEIHTTITIPVHFTPQPHPIHPPPFSPTADPSLTPSPSTIAFPAIPPQPFFTTPKNAPAAAQHNTLDENGHPIAPATIDREAALEAIRQRRGRARSFAEGKLTPRKPMVEGVAPERRDISAPVLGTASAGRVNRGVTRSASRGKR</sequence>
<name>A0A6A6H268_VIRVR</name>
<feature type="coiled-coil region" evidence="1">
    <location>
        <begin position="177"/>
        <end position="253"/>
    </location>
</feature>
<evidence type="ECO:0000313" key="3">
    <source>
        <dbReference type="EMBL" id="KAF2231979.1"/>
    </source>
</evidence>
<evidence type="ECO:0000256" key="2">
    <source>
        <dbReference type="SAM" id="MobiDB-lite"/>
    </source>
</evidence>
<feature type="compositionally biased region" description="Polar residues" evidence="2">
    <location>
        <begin position="424"/>
        <end position="433"/>
    </location>
</feature>
<reference evidence="3" key="1">
    <citation type="journal article" date="2020" name="Stud. Mycol.">
        <title>101 Dothideomycetes genomes: a test case for predicting lifestyles and emergence of pathogens.</title>
        <authorList>
            <person name="Haridas S."/>
            <person name="Albert R."/>
            <person name="Binder M."/>
            <person name="Bloem J."/>
            <person name="Labutti K."/>
            <person name="Salamov A."/>
            <person name="Andreopoulos B."/>
            <person name="Baker S."/>
            <person name="Barry K."/>
            <person name="Bills G."/>
            <person name="Bluhm B."/>
            <person name="Cannon C."/>
            <person name="Castanera R."/>
            <person name="Culley D."/>
            <person name="Daum C."/>
            <person name="Ezra D."/>
            <person name="Gonzalez J."/>
            <person name="Henrissat B."/>
            <person name="Kuo A."/>
            <person name="Liang C."/>
            <person name="Lipzen A."/>
            <person name="Lutzoni F."/>
            <person name="Magnuson J."/>
            <person name="Mondo S."/>
            <person name="Nolan M."/>
            <person name="Ohm R."/>
            <person name="Pangilinan J."/>
            <person name="Park H.-J."/>
            <person name="Ramirez L."/>
            <person name="Alfaro M."/>
            <person name="Sun H."/>
            <person name="Tritt A."/>
            <person name="Yoshinaga Y."/>
            <person name="Zwiers L.-H."/>
            <person name="Turgeon B."/>
            <person name="Goodwin S."/>
            <person name="Spatafora J."/>
            <person name="Crous P."/>
            <person name="Grigoriev I."/>
        </authorList>
    </citation>
    <scope>NUCLEOTIDE SEQUENCE</scope>
    <source>
        <strain evidence="3">Tuck. ex Michener</strain>
    </source>
</reference>
<feature type="compositionally biased region" description="Basic and acidic residues" evidence="2">
    <location>
        <begin position="285"/>
        <end position="295"/>
    </location>
</feature>
<dbReference type="EMBL" id="ML991820">
    <property type="protein sequence ID" value="KAF2231979.1"/>
    <property type="molecule type" value="Genomic_DNA"/>
</dbReference>
<feature type="compositionally biased region" description="Polar residues" evidence="2">
    <location>
        <begin position="523"/>
        <end position="538"/>
    </location>
</feature>
<dbReference type="PANTHER" id="PTHR42041">
    <property type="entry name" value="DNA ENDONUCLEASE ACTIVATOR CTP1 C-TERMINAL DOMAIN-CONTAINING PROTEIN"/>
    <property type="match status" value="1"/>
</dbReference>
<feature type="compositionally biased region" description="Pro residues" evidence="2">
    <location>
        <begin position="573"/>
        <end position="583"/>
    </location>
</feature>
<protein>
    <submittedName>
        <fullName evidence="3">Uncharacterized protein</fullName>
    </submittedName>
</protein>
<organism evidence="3 4">
    <name type="scientific">Viridothelium virens</name>
    <name type="common">Speckled blister lichen</name>
    <name type="synonym">Trypethelium virens</name>
    <dbReference type="NCBI Taxonomy" id="1048519"/>
    <lineage>
        <taxon>Eukaryota</taxon>
        <taxon>Fungi</taxon>
        <taxon>Dikarya</taxon>
        <taxon>Ascomycota</taxon>
        <taxon>Pezizomycotina</taxon>
        <taxon>Dothideomycetes</taxon>
        <taxon>Dothideomycetes incertae sedis</taxon>
        <taxon>Trypetheliales</taxon>
        <taxon>Trypetheliaceae</taxon>
        <taxon>Viridothelium</taxon>
    </lineage>
</organism>
<dbReference type="AlphaFoldDB" id="A0A6A6H268"/>
<dbReference type="Proteomes" id="UP000800092">
    <property type="component" value="Unassembled WGS sequence"/>
</dbReference>
<proteinExistence type="predicted"/>
<keyword evidence="4" id="KW-1185">Reference proteome</keyword>
<gene>
    <name evidence="3" type="ORF">EV356DRAFT_534980</name>
</gene>
<evidence type="ECO:0000313" key="4">
    <source>
        <dbReference type="Proteomes" id="UP000800092"/>
    </source>
</evidence>
<feature type="coiled-coil region" evidence="1">
    <location>
        <begin position="304"/>
        <end position="331"/>
    </location>
</feature>
<feature type="compositionally biased region" description="Polar residues" evidence="2">
    <location>
        <begin position="586"/>
        <end position="595"/>
    </location>
</feature>
<feature type="compositionally biased region" description="Polar residues" evidence="2">
    <location>
        <begin position="693"/>
        <end position="702"/>
    </location>
</feature>
<accession>A0A6A6H268</accession>
<feature type="region of interest" description="Disordered" evidence="2">
    <location>
        <begin position="649"/>
        <end position="702"/>
    </location>
</feature>
<evidence type="ECO:0000256" key="1">
    <source>
        <dbReference type="SAM" id="Coils"/>
    </source>
</evidence>